<keyword evidence="1" id="KW-0175">Coiled coil</keyword>
<keyword evidence="3" id="KW-1185">Reference proteome</keyword>
<dbReference type="Gene3D" id="1.10.287.1490">
    <property type="match status" value="1"/>
</dbReference>
<sequence length="252" mass="28345">MTAAQNELREAEADCEQKERWHHELFQRGSKFSSTTEESKASYAVSAARNLVSHIKGNIGQLQSRITSPQRIAKAPEQFAQATQTLDELLARKRTATGEIERLDSLIAKVSKRIVAAEARIATETQLATQTMLDAEEEFTVPEALAKAEAELRLGKTSLADLQGKRDGLTAKLADLPKAIREAEQRFINCRAVIAEIELYEQLMPVMKQLARASATRRQSHYDHKETRFEIEIPRDLVESARSDLEDEMLRA</sequence>
<evidence type="ECO:0000313" key="2">
    <source>
        <dbReference type="EMBL" id="NMG17810.1"/>
    </source>
</evidence>
<dbReference type="RefSeq" id="WP_169204276.1">
    <property type="nucleotide sequence ID" value="NZ_CP059467.1"/>
</dbReference>
<proteinExistence type="predicted"/>
<feature type="coiled-coil region" evidence="1">
    <location>
        <begin position="86"/>
        <end position="120"/>
    </location>
</feature>
<comment type="caution">
    <text evidence="2">The sequence shown here is derived from an EMBL/GenBank/DDBJ whole genome shotgun (WGS) entry which is preliminary data.</text>
</comment>
<protein>
    <submittedName>
        <fullName evidence="2">Uncharacterized protein</fullName>
    </submittedName>
</protein>
<gene>
    <name evidence="2" type="ORF">GPA24_20250</name>
</gene>
<dbReference type="EMBL" id="WTVP01000123">
    <property type="protein sequence ID" value="NMG17810.1"/>
    <property type="molecule type" value="Genomic_DNA"/>
</dbReference>
<reference evidence="2 3" key="1">
    <citation type="submission" date="2019-12" db="EMBL/GenBank/DDBJ databases">
        <title>Comparative genomics gives insights into the taxonomy of the Azoarcus-Aromatoleum group and reveals separate origins of nif in the plant-associated Azoarcus and non-plant-associated Aromatoleum sub-groups.</title>
        <authorList>
            <person name="Lafos M."/>
            <person name="Maluk M."/>
            <person name="Batista M."/>
            <person name="Junghare M."/>
            <person name="Carmona M."/>
            <person name="Faoro H."/>
            <person name="Cruz L.M."/>
            <person name="Battistoni F."/>
            <person name="De Souza E."/>
            <person name="Pedrosa F."/>
            <person name="Chen W.-M."/>
            <person name="Poole P.S."/>
            <person name="Dixon R.A."/>
            <person name="James E.K."/>
        </authorList>
    </citation>
    <scope>NUCLEOTIDE SEQUENCE [LARGE SCALE GENOMIC DNA]</scope>
    <source>
        <strain evidence="2 3">PbN1</strain>
    </source>
</reference>
<accession>A0ABX1P292</accession>
<evidence type="ECO:0000256" key="1">
    <source>
        <dbReference type="SAM" id="Coils"/>
    </source>
</evidence>
<dbReference type="Proteomes" id="UP000633943">
    <property type="component" value="Unassembled WGS sequence"/>
</dbReference>
<organism evidence="2 3">
    <name type="scientific">Aromatoleum bremense</name>
    <dbReference type="NCBI Taxonomy" id="76115"/>
    <lineage>
        <taxon>Bacteria</taxon>
        <taxon>Pseudomonadati</taxon>
        <taxon>Pseudomonadota</taxon>
        <taxon>Betaproteobacteria</taxon>
        <taxon>Rhodocyclales</taxon>
        <taxon>Rhodocyclaceae</taxon>
        <taxon>Aromatoleum</taxon>
    </lineage>
</organism>
<name>A0ABX1P292_9RHOO</name>
<evidence type="ECO:0000313" key="3">
    <source>
        <dbReference type="Proteomes" id="UP000633943"/>
    </source>
</evidence>